<keyword evidence="2" id="KW-0067">ATP-binding</keyword>
<dbReference type="PANTHER" id="PTHR27005:SF175">
    <property type="entry name" value="NON-FUNCTIONAL PSEUDOKINASE ZRK6"/>
    <property type="match status" value="1"/>
</dbReference>
<sequence length="343" mass="39255">MDWLRTKRIRAKKRKRNVKENGEVVLKELIECCDGKCNPIKNFSYDQIIKATNNFCQSNRASRIDVYYRCYKGMLDDRPVLIKKGKYTLDMKEICRDIAISSMPGPCSSATHGRLVKAQIASYLNVVFVKEEEEETTQDQFPEEWELIVGGTHCIFRRQIRVVQSHKNVLKLLGCCLEFPRPVLVCEYPEKGALAYIGGAGEVIKPLAWSVRLKIAKEIADAPQHTNSRGRVGGRRYRLRDTRLWRAPLYGKHGFYQEPANGDSYNMILLPDYVEKCLGRGPLAKLIDPSMLNSTDDDIPDHSKLQMEAFVNLALRCVGFRSGETKLHMIDVAKELKRIQKQT</sequence>
<dbReference type="GO" id="GO:0007166">
    <property type="term" value="P:cell surface receptor signaling pathway"/>
    <property type="evidence" value="ECO:0007669"/>
    <property type="project" value="InterPro"/>
</dbReference>
<dbReference type="InterPro" id="IPR011009">
    <property type="entry name" value="Kinase-like_dom_sf"/>
</dbReference>
<dbReference type="PANTHER" id="PTHR27005">
    <property type="entry name" value="WALL-ASSOCIATED RECEPTOR KINASE-LIKE 21"/>
    <property type="match status" value="1"/>
</dbReference>
<accession>A0A7G2ES26</accession>
<evidence type="ECO:0000256" key="1">
    <source>
        <dbReference type="ARBA" id="ARBA00022741"/>
    </source>
</evidence>
<organism evidence="3 4">
    <name type="scientific">Arabidopsis thaliana</name>
    <name type="common">Mouse-ear cress</name>
    <dbReference type="NCBI Taxonomy" id="3702"/>
    <lineage>
        <taxon>Eukaryota</taxon>
        <taxon>Viridiplantae</taxon>
        <taxon>Streptophyta</taxon>
        <taxon>Embryophyta</taxon>
        <taxon>Tracheophyta</taxon>
        <taxon>Spermatophyta</taxon>
        <taxon>Magnoliopsida</taxon>
        <taxon>eudicotyledons</taxon>
        <taxon>Gunneridae</taxon>
        <taxon>Pentapetalae</taxon>
        <taxon>rosids</taxon>
        <taxon>malvids</taxon>
        <taxon>Brassicales</taxon>
        <taxon>Brassicaceae</taxon>
        <taxon>Camelineae</taxon>
        <taxon>Arabidopsis</taxon>
    </lineage>
</organism>
<dbReference type="AlphaFoldDB" id="A0A7G2ES26"/>
<keyword evidence="1" id="KW-0547">Nucleotide-binding</keyword>
<gene>
    <name evidence="3" type="ORF">AT9943_LOCUS13905</name>
</gene>
<proteinExistence type="predicted"/>
<reference evidence="3 4" key="1">
    <citation type="submission" date="2020-09" db="EMBL/GenBank/DDBJ databases">
        <authorList>
            <person name="Ashkenazy H."/>
        </authorList>
    </citation>
    <scope>NUCLEOTIDE SEQUENCE [LARGE SCALE GENOMIC DNA]</scope>
    <source>
        <strain evidence="4">cv. Cdm-0</strain>
    </source>
</reference>
<dbReference type="InterPro" id="IPR045274">
    <property type="entry name" value="WAK-like"/>
</dbReference>
<name>A0A7G2ES26_ARATH</name>
<evidence type="ECO:0000313" key="3">
    <source>
        <dbReference type="EMBL" id="CAD5326114.1"/>
    </source>
</evidence>
<protein>
    <submittedName>
        <fullName evidence="3">(thale cress) hypothetical protein</fullName>
    </submittedName>
</protein>
<dbReference type="GO" id="GO:0005524">
    <property type="term" value="F:ATP binding"/>
    <property type="evidence" value="ECO:0007669"/>
    <property type="project" value="UniProtKB-KW"/>
</dbReference>
<dbReference type="Gene3D" id="1.10.510.10">
    <property type="entry name" value="Transferase(Phosphotransferase) domain 1"/>
    <property type="match status" value="1"/>
</dbReference>
<dbReference type="Proteomes" id="UP000516314">
    <property type="component" value="Chromosome 3"/>
</dbReference>
<evidence type="ECO:0000313" key="4">
    <source>
        <dbReference type="Proteomes" id="UP000516314"/>
    </source>
</evidence>
<dbReference type="SUPFAM" id="SSF56112">
    <property type="entry name" value="Protein kinase-like (PK-like)"/>
    <property type="match status" value="1"/>
</dbReference>
<dbReference type="EMBL" id="LR881468">
    <property type="protein sequence ID" value="CAD5326114.1"/>
    <property type="molecule type" value="Genomic_DNA"/>
</dbReference>
<evidence type="ECO:0000256" key="2">
    <source>
        <dbReference type="ARBA" id="ARBA00022840"/>
    </source>
</evidence>